<keyword evidence="1" id="KW-0548">Nucleotidyltransferase</keyword>
<dbReference type="Pfam" id="PF25358">
    <property type="entry name" value="PH_fung_RdRP"/>
    <property type="match status" value="1"/>
</dbReference>
<keyword evidence="1" id="KW-0696">RNA-directed RNA polymerase</keyword>
<proteinExistence type="inferred from homology"/>
<organism evidence="4 5">
    <name type="scientific">Paraconiothyrium brasiliense</name>
    <dbReference type="NCBI Taxonomy" id="300254"/>
    <lineage>
        <taxon>Eukaryota</taxon>
        <taxon>Fungi</taxon>
        <taxon>Dikarya</taxon>
        <taxon>Ascomycota</taxon>
        <taxon>Pezizomycotina</taxon>
        <taxon>Dothideomycetes</taxon>
        <taxon>Pleosporomycetidae</taxon>
        <taxon>Pleosporales</taxon>
        <taxon>Massarineae</taxon>
        <taxon>Didymosphaeriaceae</taxon>
        <taxon>Paraconiothyrium</taxon>
    </lineage>
</organism>
<feature type="domain" description="RDRP core" evidence="2">
    <location>
        <begin position="430"/>
        <end position="1036"/>
    </location>
</feature>
<comment type="caution">
    <text evidence="4">The sequence shown here is derived from an EMBL/GenBank/DDBJ whole genome shotgun (WGS) entry which is preliminary data.</text>
</comment>
<dbReference type="EMBL" id="JAKJXO020000009">
    <property type="protein sequence ID" value="KAL1600457.1"/>
    <property type="molecule type" value="Genomic_DNA"/>
</dbReference>
<feature type="domain" description="RdRP-like PH" evidence="3">
    <location>
        <begin position="128"/>
        <end position="278"/>
    </location>
</feature>
<keyword evidence="1" id="KW-0808">Transferase</keyword>
<dbReference type="PANTHER" id="PTHR23079:SF17">
    <property type="entry name" value="RNA-DEPENDENT RNA POLYMERASE"/>
    <property type="match status" value="1"/>
</dbReference>
<dbReference type="EC" id="2.7.7.48" evidence="1"/>
<accession>A0ABR3R7X8</accession>
<evidence type="ECO:0000313" key="5">
    <source>
        <dbReference type="Proteomes" id="UP001521785"/>
    </source>
</evidence>
<dbReference type="InterPro" id="IPR057596">
    <property type="entry name" value="RDRP_core"/>
</dbReference>
<dbReference type="InterPro" id="IPR007855">
    <property type="entry name" value="RDRP"/>
</dbReference>
<dbReference type="Proteomes" id="UP001521785">
    <property type="component" value="Unassembled WGS sequence"/>
</dbReference>
<keyword evidence="1" id="KW-0694">RNA-binding</keyword>
<dbReference type="Pfam" id="PF05183">
    <property type="entry name" value="RdRP"/>
    <property type="match status" value="1"/>
</dbReference>
<dbReference type="PANTHER" id="PTHR23079">
    <property type="entry name" value="RNA-DEPENDENT RNA POLYMERASE"/>
    <property type="match status" value="1"/>
</dbReference>
<comment type="catalytic activity">
    <reaction evidence="1">
        <text>RNA(n) + a ribonucleoside 5'-triphosphate = RNA(n+1) + diphosphate</text>
        <dbReference type="Rhea" id="RHEA:21248"/>
        <dbReference type="Rhea" id="RHEA-COMP:14527"/>
        <dbReference type="Rhea" id="RHEA-COMP:17342"/>
        <dbReference type="ChEBI" id="CHEBI:33019"/>
        <dbReference type="ChEBI" id="CHEBI:61557"/>
        <dbReference type="ChEBI" id="CHEBI:140395"/>
        <dbReference type="EC" id="2.7.7.48"/>
    </reaction>
</comment>
<keyword evidence="5" id="KW-1185">Reference proteome</keyword>
<sequence length="1090" mass="123997">MEVFMRGLPLDLTDQGLQNHLAPVVKALYIKDWSCQKPRKKTFGSVTFLLYTDGQRFLQRHGEQAMPPEMFSKPKSKARLKILDRYVYCSLSKKSPDPFLLKCLKKSAEDRRAASEFPSADQDDKIVFSAQAFSCGIHEYVDSQLVYSPEVEWVFGAGTAKFVKKALILDYEDGIGRTRVEIPYRTVESIIATSRPTALVLTLWETPRFFGTNKPDLADQMAALLQRRNSPTKRRLTGLPSNASLHQKIVGQAMVYCIYVSSVDFYTLSNRLIQREVLSVIRHDLTVLPSRARLSLSNSIELLNRTIQEMSRAVPFAVMFQLEALARNGFLPPWTVQRLLCKINMQLEGPLNPDINSSRKQKPLVSAEAVRKLLSQIPFPGIEIDASVFDIEEIWDYLVQNEKEIQSGLHKDLITERGRENLTMVHKVTVSPTGITLHGPNPEAKNRILRRFPHHTEYFLRVQFCDEDGSDLQFNSRVSNEEIYERYKQIMINGIAICGRVYGFLGYSHSSLRSHSAWFMAPFWHKDRLETYFTVIPTLGKFGDIYSPARCAARIGQAFSETPFAISIHYNDIRHAKVPDVTTRDGQHMFSDGVGTLSRLAVEAIRDSIPQKKGAATCFQIRWGGAKGILALDDRLEGTTMYIRDSMVKFESADIENLEICDAANKPIPLVLNRQMIKILEDMGLPANWFLDQQAAALRKLQFVTAHISNTAAFLKRQGIADRVGFPQLIRRLESDGIDYRRDQFMRSVVEAAVLRELRLMKYKARIPIEQGVTLFGIMDETEYLEEGEVFVTFDQASFIGSHTLDLDNRQMLITRSPALHPGDIQIATNIIPPEHHPLRSLRNCIVFSQKGARDLPSCLSGGDLDGDTYSVIWDKVAVSGCQRVYPPAKYPRVAPLNIGRTVEKKDMTDFFIQFMATDQLGLIANRHMILADQRHAGTADPDCIMLAELHSTGVDYSKTGIPVNIETFKNIRTNKYRPHFLAPSGFTYIKDRAQIEFDMPTPPREDEEKDEDDNLGPQHLYYRSEKINGLLFDAIDERRIWYEDIKGNSKTDGAVWTDFLAQTKRECKMKLGAVHWEHLREEALSIRHA</sequence>
<reference evidence="4 5" key="1">
    <citation type="submission" date="2024-02" db="EMBL/GenBank/DDBJ databases">
        <title>De novo assembly and annotation of 12 fungi associated with fruit tree decline syndrome in Ontario, Canada.</title>
        <authorList>
            <person name="Sulman M."/>
            <person name="Ellouze W."/>
            <person name="Ilyukhin E."/>
        </authorList>
    </citation>
    <scope>NUCLEOTIDE SEQUENCE [LARGE SCALE GENOMIC DNA]</scope>
    <source>
        <strain evidence="4 5">M42-189</strain>
    </source>
</reference>
<gene>
    <name evidence="4" type="ORF">SLS60_006843</name>
</gene>
<evidence type="ECO:0000256" key="1">
    <source>
        <dbReference type="RuleBase" id="RU363098"/>
    </source>
</evidence>
<evidence type="ECO:0000313" key="4">
    <source>
        <dbReference type="EMBL" id="KAL1600457.1"/>
    </source>
</evidence>
<evidence type="ECO:0000259" key="2">
    <source>
        <dbReference type="Pfam" id="PF05183"/>
    </source>
</evidence>
<dbReference type="InterPro" id="IPR057503">
    <property type="entry name" value="PH_RdRP"/>
</dbReference>
<protein>
    <recommendedName>
        <fullName evidence="1">RNA-dependent RNA polymerase</fullName>
        <ecNumber evidence="1">2.7.7.48</ecNumber>
    </recommendedName>
</protein>
<comment type="similarity">
    <text evidence="1">Belongs to the RdRP family.</text>
</comment>
<evidence type="ECO:0000259" key="3">
    <source>
        <dbReference type="Pfam" id="PF25358"/>
    </source>
</evidence>
<name>A0ABR3R7X8_9PLEO</name>